<dbReference type="PROSITE" id="PS50977">
    <property type="entry name" value="HTH_TETR_2"/>
    <property type="match status" value="1"/>
</dbReference>
<evidence type="ECO:0000256" key="1">
    <source>
        <dbReference type="ARBA" id="ARBA00023015"/>
    </source>
</evidence>
<dbReference type="SUPFAM" id="SSF46689">
    <property type="entry name" value="Homeodomain-like"/>
    <property type="match status" value="1"/>
</dbReference>
<gene>
    <name evidence="7" type="ORF">G3576_16385</name>
</gene>
<evidence type="ECO:0000313" key="8">
    <source>
        <dbReference type="Proteomes" id="UP000475385"/>
    </source>
</evidence>
<organism evidence="7 8">
    <name type="scientific">Falsiroseomonas algicola</name>
    <dbReference type="NCBI Taxonomy" id="2716930"/>
    <lineage>
        <taxon>Bacteria</taxon>
        <taxon>Pseudomonadati</taxon>
        <taxon>Pseudomonadota</taxon>
        <taxon>Alphaproteobacteria</taxon>
        <taxon>Acetobacterales</taxon>
        <taxon>Roseomonadaceae</taxon>
        <taxon>Falsiroseomonas</taxon>
    </lineage>
</organism>
<dbReference type="InterPro" id="IPR036271">
    <property type="entry name" value="Tet_transcr_reg_TetR-rel_C_sf"/>
</dbReference>
<evidence type="ECO:0000256" key="3">
    <source>
        <dbReference type="ARBA" id="ARBA00023163"/>
    </source>
</evidence>
<feature type="DNA-binding region" description="H-T-H motif" evidence="4">
    <location>
        <begin position="46"/>
        <end position="65"/>
    </location>
</feature>
<name>A0A6M1LN50_9PROT</name>
<evidence type="ECO:0000256" key="5">
    <source>
        <dbReference type="SAM" id="MobiDB-lite"/>
    </source>
</evidence>
<dbReference type="GO" id="GO:0003700">
    <property type="term" value="F:DNA-binding transcription factor activity"/>
    <property type="evidence" value="ECO:0007669"/>
    <property type="project" value="TreeGrafter"/>
</dbReference>
<evidence type="ECO:0000256" key="4">
    <source>
        <dbReference type="PROSITE-ProRule" id="PRU00335"/>
    </source>
</evidence>
<proteinExistence type="predicted"/>
<dbReference type="Gene3D" id="1.10.357.10">
    <property type="entry name" value="Tetracycline Repressor, domain 2"/>
    <property type="match status" value="1"/>
</dbReference>
<feature type="region of interest" description="Disordered" evidence="5">
    <location>
        <begin position="1"/>
        <end position="22"/>
    </location>
</feature>
<dbReference type="SUPFAM" id="SSF48498">
    <property type="entry name" value="Tetracyclin repressor-like, C-terminal domain"/>
    <property type="match status" value="1"/>
</dbReference>
<dbReference type="Proteomes" id="UP000475385">
    <property type="component" value="Unassembled WGS sequence"/>
</dbReference>
<keyword evidence="2 4" id="KW-0238">DNA-binding</keyword>
<evidence type="ECO:0000256" key="2">
    <source>
        <dbReference type="ARBA" id="ARBA00023125"/>
    </source>
</evidence>
<dbReference type="Pfam" id="PF00440">
    <property type="entry name" value="TetR_N"/>
    <property type="match status" value="1"/>
</dbReference>
<dbReference type="InterPro" id="IPR001647">
    <property type="entry name" value="HTH_TetR"/>
</dbReference>
<feature type="domain" description="HTH tetR-type" evidence="6">
    <location>
        <begin position="23"/>
        <end position="83"/>
    </location>
</feature>
<dbReference type="AlphaFoldDB" id="A0A6M1LN50"/>
<dbReference type="InterPro" id="IPR050109">
    <property type="entry name" value="HTH-type_TetR-like_transc_reg"/>
</dbReference>
<evidence type="ECO:0000259" key="6">
    <source>
        <dbReference type="PROSITE" id="PS50977"/>
    </source>
</evidence>
<keyword evidence="8" id="KW-1185">Reference proteome</keyword>
<sequence length="220" mass="24425">MDGRVDRTVGEQATTGRRARNKRDKLDRIRSAALQLFSERGYDDTTLRQIASLAGVGFGTIFAYAHDKRDLLFLLFTDDISRLSTEPFRTLDPAQPFIEQLLHVFQGNYEVFGRDPALARVLLREITFDMFSPSRRNHLPDRSLIIAGLGRLVAAAQAQGRIGTRWPPDLVALTLYSTYSGAVRAWLRSAQPVAAEGIALLRSMLLLQIVGLDPGEGEVG</sequence>
<dbReference type="PANTHER" id="PTHR30055:SF234">
    <property type="entry name" value="HTH-TYPE TRANSCRIPTIONAL REGULATOR BETI"/>
    <property type="match status" value="1"/>
</dbReference>
<comment type="caution">
    <text evidence="7">The sequence shown here is derived from an EMBL/GenBank/DDBJ whole genome shotgun (WGS) entry which is preliminary data.</text>
</comment>
<keyword evidence="1" id="KW-0805">Transcription regulation</keyword>
<keyword evidence="3" id="KW-0804">Transcription</keyword>
<accession>A0A6M1LN50</accession>
<dbReference type="PRINTS" id="PR00455">
    <property type="entry name" value="HTHTETR"/>
</dbReference>
<dbReference type="EMBL" id="JAAIKB010000006">
    <property type="protein sequence ID" value="NGM21603.1"/>
    <property type="molecule type" value="Genomic_DNA"/>
</dbReference>
<dbReference type="RefSeq" id="WP_164695508.1">
    <property type="nucleotide sequence ID" value="NZ_JAAIKB010000006.1"/>
</dbReference>
<evidence type="ECO:0000313" key="7">
    <source>
        <dbReference type="EMBL" id="NGM21603.1"/>
    </source>
</evidence>
<dbReference type="GO" id="GO:0000976">
    <property type="term" value="F:transcription cis-regulatory region binding"/>
    <property type="evidence" value="ECO:0007669"/>
    <property type="project" value="TreeGrafter"/>
</dbReference>
<dbReference type="InterPro" id="IPR009057">
    <property type="entry name" value="Homeodomain-like_sf"/>
</dbReference>
<reference evidence="7 8" key="1">
    <citation type="submission" date="2020-03" db="EMBL/GenBank/DDBJ databases">
        <title>Roseomonas stagni sp. nov., isolated from pond water in Japan.</title>
        <authorList>
            <person name="Furuhata K."/>
            <person name="Miyamoto H."/>
            <person name="Goto K."/>
        </authorList>
    </citation>
    <scope>NUCLEOTIDE SEQUENCE [LARGE SCALE GENOMIC DNA]</scope>
    <source>
        <strain evidence="7 8">PeD5</strain>
    </source>
</reference>
<dbReference type="PANTHER" id="PTHR30055">
    <property type="entry name" value="HTH-TYPE TRANSCRIPTIONAL REGULATOR RUTR"/>
    <property type="match status" value="1"/>
</dbReference>
<protein>
    <submittedName>
        <fullName evidence="7">TetR/AcrR family transcriptional regulator</fullName>
    </submittedName>
</protein>